<feature type="transmembrane region" description="Helical" evidence="2">
    <location>
        <begin position="118"/>
        <end position="140"/>
    </location>
</feature>
<proteinExistence type="predicted"/>
<feature type="compositionally biased region" description="Low complexity" evidence="1">
    <location>
        <begin position="471"/>
        <end position="486"/>
    </location>
</feature>
<feature type="region of interest" description="Disordered" evidence="1">
    <location>
        <begin position="341"/>
        <end position="399"/>
    </location>
</feature>
<sequence length="515" mass="54535">MLTGRGDVDLDDPPPVFISPIPPLPPASTVSTTASTTASHSVVHTPSLPASPTNVACLTASCKPSSRVCPPCQDGFVCSLNVIDSSCECPVAKCVKPGFDTGDDPNTVDSPSSSKSSVLAPVLGGIAGLVVIAFIAFLFARRRRQRRRSNANTLLGQESPLDDTSDPFNHEGSNAWHVPPERSPGQKDLIRIAYVPSSNNEKLIQLPELAAQAGKAPSAPFMHSFMDDGRNKHDSVASTCSTAVLDEAVVMAVTSKATPQLLRLHNIKANNSEMIQRSNTLHSSNSIKRTQSQRRQAQVKRSASQRSRAGTNQLQGQENILDQEIDDESLFTPAVMITGPSARSSAQSVASSDQRLNIPNMVLEPQPLRRNYSNRRAETNASKRDNELSMDVSEPAATASSAHSAAVPLAPQAMSSPLAAIPLVSTPAIVSPTGVANVKAVEAVSERLCPQPTSTDPSSNQPPAGAALQQRDSSSTVSTASDTRSTLTRDGEEIMIFWDGPPNSRGSTSSSARRP</sequence>
<accession>A0A9P8CY71</accession>
<feature type="region of interest" description="Disordered" evidence="1">
    <location>
        <begin position="275"/>
        <end position="319"/>
    </location>
</feature>
<dbReference type="Proteomes" id="UP000717515">
    <property type="component" value="Unassembled WGS sequence"/>
</dbReference>
<comment type="caution">
    <text evidence="3">The sequence shown here is derived from an EMBL/GenBank/DDBJ whole genome shotgun (WGS) entry which is preliminary data.</text>
</comment>
<evidence type="ECO:0008006" key="5">
    <source>
        <dbReference type="Google" id="ProtNLM"/>
    </source>
</evidence>
<name>A0A9P8CY71_MORAP</name>
<evidence type="ECO:0000313" key="4">
    <source>
        <dbReference type="Proteomes" id="UP000717515"/>
    </source>
</evidence>
<feature type="compositionally biased region" description="Polar residues" evidence="1">
    <location>
        <begin position="451"/>
        <end position="462"/>
    </location>
</feature>
<keyword evidence="2" id="KW-1133">Transmembrane helix</keyword>
<evidence type="ECO:0000256" key="2">
    <source>
        <dbReference type="SAM" id="Phobius"/>
    </source>
</evidence>
<keyword evidence="2" id="KW-0472">Membrane</keyword>
<evidence type="ECO:0000313" key="3">
    <source>
        <dbReference type="EMBL" id="KAG9324217.1"/>
    </source>
</evidence>
<feature type="region of interest" description="Disordered" evidence="1">
    <location>
        <begin position="449"/>
        <end position="515"/>
    </location>
</feature>
<dbReference type="EMBL" id="JAIFTL010000073">
    <property type="protein sequence ID" value="KAG9324217.1"/>
    <property type="molecule type" value="Genomic_DNA"/>
</dbReference>
<protein>
    <recommendedName>
        <fullName evidence="5">Membrane anchor Opy2 N-terminal domain-containing protein</fullName>
    </recommendedName>
</protein>
<feature type="compositionally biased region" description="Polar residues" evidence="1">
    <location>
        <begin position="504"/>
        <end position="515"/>
    </location>
</feature>
<feature type="compositionally biased region" description="Basic and acidic residues" evidence="1">
    <location>
        <begin position="375"/>
        <end position="387"/>
    </location>
</feature>
<feature type="region of interest" description="Disordered" evidence="1">
    <location>
        <begin position="150"/>
        <end position="182"/>
    </location>
</feature>
<gene>
    <name evidence="3" type="ORF">KVV02_002164</name>
</gene>
<keyword evidence="2" id="KW-0812">Transmembrane</keyword>
<dbReference type="AlphaFoldDB" id="A0A9P8CY71"/>
<evidence type="ECO:0000256" key="1">
    <source>
        <dbReference type="SAM" id="MobiDB-lite"/>
    </source>
</evidence>
<reference evidence="3" key="1">
    <citation type="submission" date="2021-07" db="EMBL/GenBank/DDBJ databases">
        <title>Draft genome of Mortierella alpina, strain LL118, isolated from an aspen leaf litter sample.</title>
        <authorList>
            <person name="Yang S."/>
            <person name="Vinatzer B.A."/>
        </authorList>
    </citation>
    <scope>NUCLEOTIDE SEQUENCE</scope>
    <source>
        <strain evidence="3">LL118</strain>
    </source>
</reference>
<organism evidence="3 4">
    <name type="scientific">Mortierella alpina</name>
    <name type="common">Oleaginous fungus</name>
    <name type="synonym">Mortierella renispora</name>
    <dbReference type="NCBI Taxonomy" id="64518"/>
    <lineage>
        <taxon>Eukaryota</taxon>
        <taxon>Fungi</taxon>
        <taxon>Fungi incertae sedis</taxon>
        <taxon>Mucoromycota</taxon>
        <taxon>Mortierellomycotina</taxon>
        <taxon>Mortierellomycetes</taxon>
        <taxon>Mortierellales</taxon>
        <taxon>Mortierellaceae</taxon>
        <taxon>Mortierella</taxon>
    </lineage>
</organism>
<feature type="compositionally biased region" description="Low complexity" evidence="1">
    <location>
        <begin position="341"/>
        <end position="352"/>
    </location>
</feature>